<sequence length="174" mass="17925">MAPSTRHLLTACLAALLCSACGDEPVGAPETLVDKALEANARQQAAESQAADGERKLTLETEAGLYRATSGDNLSLPADFPADVPLPRDASITNATQLGATISLGAHSPRSLALVFDEFRRAQRAAGWTEATVQADAIVRVAGFDKAGRHLEANFVEEAGGGTTLAVTVGPAGD</sequence>
<gene>
    <name evidence="2" type="ORF">GCM10011521_20740</name>
</gene>
<dbReference type="Proteomes" id="UP000623419">
    <property type="component" value="Unassembled WGS sequence"/>
</dbReference>
<feature type="signal peptide" evidence="1">
    <location>
        <begin position="1"/>
        <end position="22"/>
    </location>
</feature>
<comment type="caution">
    <text evidence="2">The sequence shown here is derived from an EMBL/GenBank/DDBJ whole genome shotgun (WGS) entry which is preliminary data.</text>
</comment>
<name>A0ABQ1HMM1_9GAMM</name>
<keyword evidence="1" id="KW-0732">Signal</keyword>
<protein>
    <recommendedName>
        <fullName evidence="4">Lipoprotein</fullName>
    </recommendedName>
</protein>
<keyword evidence="3" id="KW-1185">Reference proteome</keyword>
<evidence type="ECO:0000313" key="2">
    <source>
        <dbReference type="EMBL" id="GGA82226.1"/>
    </source>
</evidence>
<organism evidence="2 3">
    <name type="scientific">Arenimonas soli</name>
    <dbReference type="NCBI Taxonomy" id="2269504"/>
    <lineage>
        <taxon>Bacteria</taxon>
        <taxon>Pseudomonadati</taxon>
        <taxon>Pseudomonadota</taxon>
        <taxon>Gammaproteobacteria</taxon>
        <taxon>Lysobacterales</taxon>
        <taxon>Lysobacteraceae</taxon>
        <taxon>Arenimonas</taxon>
    </lineage>
</organism>
<feature type="chain" id="PRO_5045275729" description="Lipoprotein" evidence="1">
    <location>
        <begin position="23"/>
        <end position="174"/>
    </location>
</feature>
<evidence type="ECO:0000313" key="3">
    <source>
        <dbReference type="Proteomes" id="UP000623419"/>
    </source>
</evidence>
<proteinExistence type="predicted"/>
<reference evidence="3" key="1">
    <citation type="journal article" date="2019" name="Int. J. Syst. Evol. Microbiol.">
        <title>The Global Catalogue of Microorganisms (GCM) 10K type strain sequencing project: providing services to taxonomists for standard genome sequencing and annotation.</title>
        <authorList>
            <consortium name="The Broad Institute Genomics Platform"/>
            <consortium name="The Broad Institute Genome Sequencing Center for Infectious Disease"/>
            <person name="Wu L."/>
            <person name="Ma J."/>
        </authorList>
    </citation>
    <scope>NUCLEOTIDE SEQUENCE [LARGE SCALE GENOMIC DNA]</scope>
    <source>
        <strain evidence="3">CGMCC 1.15905</strain>
    </source>
</reference>
<evidence type="ECO:0008006" key="4">
    <source>
        <dbReference type="Google" id="ProtNLM"/>
    </source>
</evidence>
<accession>A0ABQ1HMM1</accession>
<dbReference type="RefSeq" id="WP_188663875.1">
    <property type="nucleotide sequence ID" value="NZ_BMKC01000002.1"/>
</dbReference>
<evidence type="ECO:0000256" key="1">
    <source>
        <dbReference type="SAM" id="SignalP"/>
    </source>
</evidence>
<dbReference type="EMBL" id="BMKC01000002">
    <property type="protein sequence ID" value="GGA82226.1"/>
    <property type="molecule type" value="Genomic_DNA"/>
</dbReference>